<keyword evidence="2" id="KW-0378">Hydrolase</keyword>
<evidence type="ECO:0000313" key="2">
    <source>
        <dbReference type="EMBL" id="MBK1706346.1"/>
    </source>
</evidence>
<keyword evidence="3" id="KW-1185">Reference proteome</keyword>
<comment type="caution">
    <text evidence="2">The sequence shown here is derived from an EMBL/GenBank/DDBJ whole genome shotgun (WGS) entry which is preliminary data.</text>
</comment>
<protein>
    <submittedName>
        <fullName evidence="2">Alpha/beta hydrolase</fullName>
    </submittedName>
</protein>
<dbReference type="AlphaFoldDB" id="A0AAJ0U6U8"/>
<dbReference type="PANTHER" id="PTHR46438">
    <property type="entry name" value="ALPHA/BETA-HYDROLASES SUPERFAMILY PROTEIN"/>
    <property type="match status" value="1"/>
</dbReference>
<proteinExistence type="predicted"/>
<name>A0AAJ0U6U8_9GAMM</name>
<dbReference type="InterPro" id="IPR029058">
    <property type="entry name" value="AB_hydrolase_fold"/>
</dbReference>
<dbReference type="SUPFAM" id="SSF53474">
    <property type="entry name" value="alpha/beta-Hydrolases"/>
    <property type="match status" value="1"/>
</dbReference>
<dbReference type="Proteomes" id="UP001296776">
    <property type="component" value="Unassembled WGS sequence"/>
</dbReference>
<dbReference type="RefSeq" id="WP_200347796.1">
    <property type="nucleotide sequence ID" value="NZ_NRSJ01000039.1"/>
</dbReference>
<evidence type="ECO:0000313" key="3">
    <source>
        <dbReference type="Proteomes" id="UP001296776"/>
    </source>
</evidence>
<sequence length="295" mass="32662">MNPTSTPIPLPDAVAAPRDQLHTDQAGRIAYYHDRGGSGRPLVLVHSINAAPSTYEVKPLFEHYADSRPVYSIDLPGFGHSERSPRDYSAELFANAIRALLEQVVQEPADVLALSLSAEFAARAALGSPASIASLVLVSPTGLSQRSLPSPLVGRLTHRLLSVRLWSQKLYDLVTSRRSIRYYLGQSFQDEPPQDVLDYAYATSHQPGARHAPLIFLSTQLFTRNAADNLYGRLTRLPVLAIADRDPYVTFEQLPDLVARHANWQSERLAPHRGLPHWDQPQATFAALDRFWAGA</sequence>
<dbReference type="Gene3D" id="3.40.50.1820">
    <property type="entry name" value="alpha/beta hydrolase"/>
    <property type="match status" value="1"/>
</dbReference>
<gene>
    <name evidence="2" type="ORF">CKO40_17780</name>
</gene>
<reference evidence="2" key="2">
    <citation type="journal article" date="2020" name="Microorganisms">
        <title>Osmotic Adaptation and Compatible Solute Biosynthesis of Phototrophic Bacteria as Revealed from Genome Analyses.</title>
        <authorList>
            <person name="Imhoff J.F."/>
            <person name="Rahn T."/>
            <person name="Kunzel S."/>
            <person name="Keller A."/>
            <person name="Neulinger S.C."/>
        </authorList>
    </citation>
    <scope>NUCLEOTIDE SEQUENCE</scope>
    <source>
        <strain evidence="2">DSM 11080</strain>
    </source>
</reference>
<reference evidence="2" key="1">
    <citation type="submission" date="2017-08" db="EMBL/GenBank/DDBJ databases">
        <authorList>
            <person name="Imhoff J.F."/>
            <person name="Rahn T."/>
            <person name="Kuenzel S."/>
            <person name="Neulinger S.C."/>
        </authorList>
    </citation>
    <scope>NUCLEOTIDE SEQUENCE</scope>
    <source>
        <strain evidence="2">DSM 11080</strain>
    </source>
</reference>
<organism evidence="2 3">
    <name type="scientific">Halochromatium glycolicum</name>
    <dbReference type="NCBI Taxonomy" id="85075"/>
    <lineage>
        <taxon>Bacteria</taxon>
        <taxon>Pseudomonadati</taxon>
        <taxon>Pseudomonadota</taxon>
        <taxon>Gammaproteobacteria</taxon>
        <taxon>Chromatiales</taxon>
        <taxon>Chromatiaceae</taxon>
        <taxon>Halochromatium</taxon>
    </lineage>
</organism>
<accession>A0AAJ0U6U8</accession>
<dbReference type="GO" id="GO:0016787">
    <property type="term" value="F:hydrolase activity"/>
    <property type="evidence" value="ECO:0007669"/>
    <property type="project" value="UniProtKB-KW"/>
</dbReference>
<evidence type="ECO:0000259" key="1">
    <source>
        <dbReference type="Pfam" id="PF12697"/>
    </source>
</evidence>
<dbReference type="Pfam" id="PF12697">
    <property type="entry name" value="Abhydrolase_6"/>
    <property type="match status" value="1"/>
</dbReference>
<dbReference type="EMBL" id="NRSJ01000039">
    <property type="protein sequence ID" value="MBK1706346.1"/>
    <property type="molecule type" value="Genomic_DNA"/>
</dbReference>
<dbReference type="InterPro" id="IPR000073">
    <property type="entry name" value="AB_hydrolase_1"/>
</dbReference>
<feature type="domain" description="AB hydrolase-1" evidence="1">
    <location>
        <begin position="42"/>
        <end position="287"/>
    </location>
</feature>
<dbReference type="PANTHER" id="PTHR46438:SF2">
    <property type="entry name" value="ALPHA_BETA-HYDROLASES SUPERFAMILY PROTEIN"/>
    <property type="match status" value="1"/>
</dbReference>